<protein>
    <recommendedName>
        <fullName evidence="3">Addiction module toxin RelE</fullName>
    </recommendedName>
</protein>
<dbReference type="RefSeq" id="WP_185125570.1">
    <property type="nucleotide sequence ID" value="NZ_CAJEWD010000007.1"/>
</dbReference>
<sequence length="99" mass="11520">MYELQFTQYSQEELNKLDGSKMQFVDKAFKRIKDRGMKAGQPLTGKLKHCNKLKNNKLGLRIIFRQVDNKIEVIEIVAIGSRADKEVYKEATKRISEDD</sequence>
<dbReference type="AlphaFoldDB" id="A0A6V7RFS1"/>
<reference evidence="1 2" key="1">
    <citation type="submission" date="2020-07" db="EMBL/GenBank/DDBJ databases">
        <authorList>
            <person name="Criscuolo A."/>
        </authorList>
    </citation>
    <scope>NUCLEOTIDE SEQUENCE [LARGE SCALE GENOMIC DNA]</scope>
    <source>
        <strain evidence="1">CIP111649</strain>
    </source>
</reference>
<proteinExistence type="predicted"/>
<evidence type="ECO:0000313" key="2">
    <source>
        <dbReference type="Proteomes" id="UP000589351"/>
    </source>
</evidence>
<dbReference type="EMBL" id="CAJEWD010000007">
    <property type="protein sequence ID" value="CAD2076777.1"/>
    <property type="molecule type" value="Genomic_DNA"/>
</dbReference>
<comment type="caution">
    <text evidence="1">The sequence shown here is derived from an EMBL/GenBank/DDBJ whole genome shotgun (WGS) entry which is preliminary data.</text>
</comment>
<gene>
    <name evidence="1" type="ORF">JEODO184_01038</name>
</gene>
<organism evidence="1 2">
    <name type="scientific">Jeotgalicoccus meleagridis</name>
    <dbReference type="NCBI Taxonomy" id="2759181"/>
    <lineage>
        <taxon>Bacteria</taxon>
        <taxon>Bacillati</taxon>
        <taxon>Bacillota</taxon>
        <taxon>Bacilli</taxon>
        <taxon>Bacillales</taxon>
        <taxon>Staphylococcaceae</taxon>
        <taxon>Jeotgalicoccus</taxon>
    </lineage>
</organism>
<evidence type="ECO:0008006" key="3">
    <source>
        <dbReference type="Google" id="ProtNLM"/>
    </source>
</evidence>
<name>A0A6V7RFS1_9STAP</name>
<dbReference type="Gene3D" id="3.30.2310.20">
    <property type="entry name" value="RelE-like"/>
    <property type="match status" value="1"/>
</dbReference>
<evidence type="ECO:0000313" key="1">
    <source>
        <dbReference type="EMBL" id="CAD2076777.1"/>
    </source>
</evidence>
<dbReference type="Proteomes" id="UP000589351">
    <property type="component" value="Unassembled WGS sequence"/>
</dbReference>
<keyword evidence="2" id="KW-1185">Reference proteome</keyword>
<accession>A0A6V7RFS1</accession>
<dbReference type="SUPFAM" id="SSF143011">
    <property type="entry name" value="RelE-like"/>
    <property type="match status" value="1"/>
</dbReference>
<dbReference type="InterPro" id="IPR035093">
    <property type="entry name" value="RelE/ParE_toxin_dom_sf"/>
</dbReference>